<accession>W8BYK4</accession>
<reference evidence="2" key="1">
    <citation type="submission" date="2013-07" db="EMBL/GenBank/DDBJ databases">
        <authorList>
            <person name="Geib S."/>
        </authorList>
    </citation>
    <scope>NUCLEOTIDE SEQUENCE</scope>
</reference>
<proteinExistence type="evidence at transcript level"/>
<organism evidence="2">
    <name type="scientific">Ceratitis capitata</name>
    <name type="common">Mediterranean fruit fly</name>
    <name type="synonym">Tephritis capitata</name>
    <dbReference type="NCBI Taxonomy" id="7213"/>
    <lineage>
        <taxon>Eukaryota</taxon>
        <taxon>Metazoa</taxon>
        <taxon>Ecdysozoa</taxon>
        <taxon>Arthropoda</taxon>
        <taxon>Hexapoda</taxon>
        <taxon>Insecta</taxon>
        <taxon>Pterygota</taxon>
        <taxon>Neoptera</taxon>
        <taxon>Endopterygota</taxon>
        <taxon>Diptera</taxon>
        <taxon>Brachycera</taxon>
        <taxon>Muscomorpha</taxon>
        <taxon>Tephritoidea</taxon>
        <taxon>Tephritidae</taxon>
        <taxon>Ceratitis</taxon>
        <taxon>Ceratitis</taxon>
    </lineage>
</organism>
<protein>
    <submittedName>
        <fullName evidence="2">Uncharacterized protein</fullName>
    </submittedName>
</protein>
<keyword evidence="1" id="KW-1133">Transmembrane helix</keyword>
<sequence length="119" mass="13405">MFFAMKRCQIQNVYRPAQKREKKRVEGAALARRCLYVTAIPKLTTTINISCAKKCKRVPVCAVAIFEFFFFILCVPFPLLANNPNHFRPNVPLCSGACFLPLLLLLNLQSDLDISLANG</sequence>
<evidence type="ECO:0000313" key="2">
    <source>
        <dbReference type="EMBL" id="JAC06441.1"/>
    </source>
</evidence>
<feature type="transmembrane region" description="Helical" evidence="1">
    <location>
        <begin position="60"/>
        <end position="81"/>
    </location>
</feature>
<keyword evidence="1" id="KW-0812">Transmembrane</keyword>
<reference evidence="2" key="2">
    <citation type="journal article" date="2014" name="BMC Genomics">
        <title>A genomic perspective to assessing quality of mass-reared SIT flies used in Mediterranean fruit fly (Ceratitis capitata) eradication in California.</title>
        <authorList>
            <person name="Calla B."/>
            <person name="Hall B."/>
            <person name="Hou S."/>
            <person name="Geib S.M."/>
        </authorList>
    </citation>
    <scope>NUCLEOTIDE SEQUENCE</scope>
</reference>
<name>W8BYK4_CERCA</name>
<dbReference type="EMBL" id="GAMC01000115">
    <property type="protein sequence ID" value="JAC06441.1"/>
    <property type="molecule type" value="mRNA"/>
</dbReference>
<evidence type="ECO:0000256" key="1">
    <source>
        <dbReference type="SAM" id="Phobius"/>
    </source>
</evidence>
<dbReference type="AlphaFoldDB" id="W8BYK4"/>
<keyword evidence="1" id="KW-0472">Membrane</keyword>